<feature type="transmembrane region" description="Helical" evidence="1">
    <location>
        <begin position="82"/>
        <end position="99"/>
    </location>
</feature>
<feature type="transmembrane region" description="Helical" evidence="1">
    <location>
        <begin position="12"/>
        <end position="37"/>
    </location>
</feature>
<name>A0A6M4ITU2_9BACT</name>
<organism evidence="2 3">
    <name type="scientific">Gemmatimonas groenlandica</name>
    <dbReference type="NCBI Taxonomy" id="2732249"/>
    <lineage>
        <taxon>Bacteria</taxon>
        <taxon>Pseudomonadati</taxon>
        <taxon>Gemmatimonadota</taxon>
        <taxon>Gemmatimonadia</taxon>
        <taxon>Gemmatimonadales</taxon>
        <taxon>Gemmatimonadaceae</taxon>
        <taxon>Gemmatimonas</taxon>
    </lineage>
</organism>
<keyword evidence="1" id="KW-0812">Transmembrane</keyword>
<feature type="transmembrane region" description="Helical" evidence="1">
    <location>
        <begin position="105"/>
        <end position="124"/>
    </location>
</feature>
<evidence type="ECO:0000256" key="1">
    <source>
        <dbReference type="SAM" id="Phobius"/>
    </source>
</evidence>
<dbReference type="EMBL" id="CP053085">
    <property type="protein sequence ID" value="QJR37159.1"/>
    <property type="molecule type" value="Genomic_DNA"/>
</dbReference>
<keyword evidence="1" id="KW-0472">Membrane</keyword>
<sequence>MAKIARSAAVTAGLIVGGAALGGYFGMYLLGILEFFMHPVRGIPQAWQVQWLASVVGAVVGGLVGPLVVWTRLRDVPVWRTVAHTGGGALVGGALAFWGSSWNPILALEGATLGVIAGALVLRLRMRARTDSPHMPPAV</sequence>
<feature type="transmembrane region" description="Helical" evidence="1">
    <location>
        <begin position="49"/>
        <end position="70"/>
    </location>
</feature>
<keyword evidence="1" id="KW-1133">Transmembrane helix</keyword>
<accession>A0A6M4ITU2</accession>
<evidence type="ECO:0000313" key="2">
    <source>
        <dbReference type="EMBL" id="QJR37159.1"/>
    </source>
</evidence>
<reference evidence="2 3" key="1">
    <citation type="submission" date="2020-05" db="EMBL/GenBank/DDBJ databases">
        <title>Complete genome sequence of Gemmatimonas greenlandica TET16.</title>
        <authorList>
            <person name="Zeng Y."/>
        </authorList>
    </citation>
    <scope>NUCLEOTIDE SEQUENCE [LARGE SCALE GENOMIC DNA]</scope>
    <source>
        <strain evidence="2 3">TET16</strain>
    </source>
</reference>
<dbReference type="Proteomes" id="UP000500938">
    <property type="component" value="Chromosome"/>
</dbReference>
<gene>
    <name evidence="2" type="ORF">HKW67_17360</name>
</gene>
<dbReference type="AlphaFoldDB" id="A0A6M4ITU2"/>
<evidence type="ECO:0000313" key="3">
    <source>
        <dbReference type="Proteomes" id="UP000500938"/>
    </source>
</evidence>
<dbReference type="KEGG" id="ggr:HKW67_17360"/>
<dbReference type="RefSeq" id="WP_171226592.1">
    <property type="nucleotide sequence ID" value="NZ_CP053085.1"/>
</dbReference>
<keyword evidence="3" id="KW-1185">Reference proteome</keyword>
<protein>
    <submittedName>
        <fullName evidence="2">Uncharacterized protein</fullName>
    </submittedName>
</protein>
<proteinExistence type="predicted"/>